<evidence type="ECO:0000313" key="3">
    <source>
        <dbReference type="Proteomes" id="UP001341281"/>
    </source>
</evidence>
<dbReference type="EMBL" id="CP144745">
    <property type="protein sequence ID" value="WVZ51066.1"/>
    <property type="molecule type" value="Genomic_DNA"/>
</dbReference>
<sequence length="189" mass="20698">MADLDWDWDWTMSCLCAVMYSFRPKILMVYLDFHTGDKHFGTEDGGHVLQGRRASLLFPVPRLAVAGLLQVRCHLTCLRSHQARSSISLSSRWPKKRPARQGEDRGRHGDPRHSSCRGRGASTQAGPTATATNKATSPPPPPSVFIPRAFVSPPPSVVVSGYSPSLRCPRRLPSPSPLVSDSPLPLPPN</sequence>
<evidence type="ECO:0000313" key="2">
    <source>
        <dbReference type="EMBL" id="WVZ51066.1"/>
    </source>
</evidence>
<evidence type="ECO:0000256" key="1">
    <source>
        <dbReference type="SAM" id="MobiDB-lite"/>
    </source>
</evidence>
<keyword evidence="3" id="KW-1185">Reference proteome</keyword>
<feature type="region of interest" description="Disordered" evidence="1">
    <location>
        <begin position="88"/>
        <end position="189"/>
    </location>
</feature>
<feature type="compositionally biased region" description="Low complexity" evidence="1">
    <location>
        <begin position="127"/>
        <end position="136"/>
    </location>
</feature>
<reference evidence="2 3" key="1">
    <citation type="submission" date="2024-02" db="EMBL/GenBank/DDBJ databases">
        <title>High-quality chromosome-scale genome assembly of Pensacola bahiagrass (Paspalum notatum Flugge var. saurae).</title>
        <authorList>
            <person name="Vega J.M."/>
            <person name="Podio M."/>
            <person name="Orjuela J."/>
            <person name="Siena L.A."/>
            <person name="Pessino S.C."/>
            <person name="Combes M.C."/>
            <person name="Mariac C."/>
            <person name="Albertini E."/>
            <person name="Pupilli F."/>
            <person name="Ortiz J.P.A."/>
            <person name="Leblanc O."/>
        </authorList>
    </citation>
    <scope>NUCLEOTIDE SEQUENCE [LARGE SCALE GENOMIC DNA]</scope>
    <source>
        <strain evidence="2">R1</strain>
        <tissue evidence="2">Leaf</tissue>
    </source>
</reference>
<proteinExistence type="predicted"/>
<accession>A0AAQ3PQ43</accession>
<name>A0AAQ3PQ43_PASNO</name>
<protein>
    <submittedName>
        <fullName evidence="2">Uncharacterized protein</fullName>
    </submittedName>
</protein>
<dbReference type="AlphaFoldDB" id="A0AAQ3PQ43"/>
<organism evidence="2 3">
    <name type="scientific">Paspalum notatum var. saurae</name>
    <dbReference type="NCBI Taxonomy" id="547442"/>
    <lineage>
        <taxon>Eukaryota</taxon>
        <taxon>Viridiplantae</taxon>
        <taxon>Streptophyta</taxon>
        <taxon>Embryophyta</taxon>
        <taxon>Tracheophyta</taxon>
        <taxon>Spermatophyta</taxon>
        <taxon>Magnoliopsida</taxon>
        <taxon>Liliopsida</taxon>
        <taxon>Poales</taxon>
        <taxon>Poaceae</taxon>
        <taxon>PACMAD clade</taxon>
        <taxon>Panicoideae</taxon>
        <taxon>Andropogonodae</taxon>
        <taxon>Paspaleae</taxon>
        <taxon>Paspalinae</taxon>
        <taxon>Paspalum</taxon>
    </lineage>
</organism>
<feature type="compositionally biased region" description="Low complexity" evidence="1">
    <location>
        <begin position="157"/>
        <end position="183"/>
    </location>
</feature>
<dbReference type="Proteomes" id="UP001341281">
    <property type="component" value="Chromosome 01"/>
</dbReference>
<feature type="compositionally biased region" description="Basic and acidic residues" evidence="1">
    <location>
        <begin position="100"/>
        <end position="113"/>
    </location>
</feature>
<gene>
    <name evidence="2" type="ORF">U9M48_002250</name>
</gene>